<dbReference type="EMBL" id="CP076136">
    <property type="protein sequence ID" value="QWG25030.1"/>
    <property type="molecule type" value="Genomic_DNA"/>
</dbReference>
<evidence type="ECO:0000256" key="3">
    <source>
        <dbReference type="ARBA" id="ARBA00023136"/>
    </source>
</evidence>
<keyword evidence="4" id="KW-0998">Cell outer membrane</keyword>
<keyword evidence="9" id="KW-1185">Reference proteome</keyword>
<organism evidence="8 9">
    <name type="scientific">Bradyrhizobium sediminis</name>
    <dbReference type="NCBI Taxonomy" id="2840469"/>
    <lineage>
        <taxon>Bacteria</taxon>
        <taxon>Pseudomonadati</taxon>
        <taxon>Pseudomonadota</taxon>
        <taxon>Alphaproteobacteria</taxon>
        <taxon>Hyphomicrobiales</taxon>
        <taxon>Nitrobacteraceae</taxon>
        <taxon>Bradyrhizobium</taxon>
    </lineage>
</organism>
<keyword evidence="2 6" id="KW-0732">Signal</keyword>
<dbReference type="Proteomes" id="UP000676951">
    <property type="component" value="Chromosome"/>
</dbReference>
<dbReference type="AlphaFoldDB" id="A0A975P1R1"/>
<dbReference type="PANTHER" id="PTHR34001:SF3">
    <property type="entry name" value="BLL7405 PROTEIN"/>
    <property type="match status" value="1"/>
</dbReference>
<evidence type="ECO:0000313" key="8">
    <source>
        <dbReference type="EMBL" id="QWG25030.1"/>
    </source>
</evidence>
<sequence length="309" mass="32038">MKRIFIGIAGVTSLLATGAIAADLAPRPYTKAPVIVDPGYDWTGFYAGVNIGYSWGRSSSTQSFIDTTSGATLNSNAFKFDMDGVIGGGQIGYNWQKDRWVFGLEADIQGSAQKGDGNAVCPGGPATSSTTTAAAVNGTCTVGHIGDTVPFNVAALPVTNNLSQKLEWFGTVRGRVGPTITPTILAYVTGGLAYGEVRSTNTVTGTNLVGPQGVNTPPAFVAVLASSSNSSTRVGWTVGAGIEGVVSGNWTAKIEYLYMDLGNVSGSFVTPIIAPSGAFVTSRYSSHITDNILRVGVNYKWGGPVVAKY</sequence>
<feature type="domain" description="Outer membrane protein beta-barrel" evidence="7">
    <location>
        <begin position="25"/>
        <end position="270"/>
    </location>
</feature>
<evidence type="ECO:0000256" key="5">
    <source>
        <dbReference type="ARBA" id="ARBA00038306"/>
    </source>
</evidence>
<feature type="chain" id="PRO_5036848777" evidence="6">
    <location>
        <begin position="22"/>
        <end position="309"/>
    </location>
</feature>
<dbReference type="Gene3D" id="2.40.160.20">
    <property type="match status" value="1"/>
</dbReference>
<feature type="signal peptide" evidence="6">
    <location>
        <begin position="1"/>
        <end position="21"/>
    </location>
</feature>
<dbReference type="GO" id="GO:0009279">
    <property type="term" value="C:cell outer membrane"/>
    <property type="evidence" value="ECO:0007669"/>
    <property type="project" value="UniProtKB-SubCell"/>
</dbReference>
<comment type="similarity">
    <text evidence="5">Belongs to the Omp25/RopB family.</text>
</comment>
<evidence type="ECO:0000256" key="4">
    <source>
        <dbReference type="ARBA" id="ARBA00023237"/>
    </source>
</evidence>
<proteinExistence type="inferred from homology"/>
<evidence type="ECO:0000313" key="9">
    <source>
        <dbReference type="Proteomes" id="UP000676951"/>
    </source>
</evidence>
<dbReference type="PANTHER" id="PTHR34001">
    <property type="entry name" value="BLL7405 PROTEIN"/>
    <property type="match status" value="1"/>
</dbReference>
<name>A0A975P1R1_9BRAD</name>
<accession>A0A975P1R1</accession>
<evidence type="ECO:0000256" key="2">
    <source>
        <dbReference type="ARBA" id="ARBA00022729"/>
    </source>
</evidence>
<gene>
    <name evidence="8" type="ORF">KMZ93_09200</name>
</gene>
<protein>
    <submittedName>
        <fullName evidence="8">Porin family protein</fullName>
    </submittedName>
</protein>
<evidence type="ECO:0000259" key="7">
    <source>
        <dbReference type="Pfam" id="PF13505"/>
    </source>
</evidence>
<comment type="subcellular location">
    <subcellularLocation>
        <location evidence="1">Cell outer membrane</location>
    </subcellularLocation>
</comment>
<dbReference type="InterPro" id="IPR011250">
    <property type="entry name" value="OMP/PagP_B-barrel"/>
</dbReference>
<dbReference type="InterPro" id="IPR027385">
    <property type="entry name" value="Beta-barrel_OMP"/>
</dbReference>
<dbReference type="InterPro" id="IPR051692">
    <property type="entry name" value="OMP-like"/>
</dbReference>
<evidence type="ECO:0000256" key="6">
    <source>
        <dbReference type="SAM" id="SignalP"/>
    </source>
</evidence>
<keyword evidence="3" id="KW-0472">Membrane</keyword>
<reference evidence="8 9" key="1">
    <citation type="submission" date="2021-06" db="EMBL/GenBank/DDBJ databases">
        <title>Bradyrhizobium sp. S2-11-4 Genome sequencing.</title>
        <authorList>
            <person name="Jin L."/>
        </authorList>
    </citation>
    <scope>NUCLEOTIDE SEQUENCE [LARGE SCALE GENOMIC DNA]</scope>
    <source>
        <strain evidence="8 9">S2-11-4</strain>
    </source>
</reference>
<dbReference type="SUPFAM" id="SSF56925">
    <property type="entry name" value="OMPA-like"/>
    <property type="match status" value="1"/>
</dbReference>
<evidence type="ECO:0000256" key="1">
    <source>
        <dbReference type="ARBA" id="ARBA00004442"/>
    </source>
</evidence>
<dbReference type="Pfam" id="PF13505">
    <property type="entry name" value="OMP_b-brl"/>
    <property type="match status" value="1"/>
</dbReference>
<dbReference type="RefSeq" id="WP_215605772.1">
    <property type="nucleotide sequence ID" value="NZ_CP076136.1"/>
</dbReference>